<dbReference type="AlphaFoldDB" id="A0A218X983"/>
<reference evidence="3 5" key="3">
    <citation type="submission" date="2017-11" db="EMBL/GenBank/DDBJ databases">
        <title>De-novo sequencing of pomegranate (Punica granatum L.) genome.</title>
        <authorList>
            <person name="Akparov Z."/>
            <person name="Amiraslanov A."/>
            <person name="Hajiyeva S."/>
            <person name="Abbasov M."/>
            <person name="Kaur K."/>
            <person name="Hamwieh A."/>
            <person name="Solovyev V."/>
            <person name="Salamov A."/>
            <person name="Braich B."/>
            <person name="Kosarev P."/>
            <person name="Mahmoud A."/>
            <person name="Hajiyev E."/>
            <person name="Babayeva S."/>
            <person name="Izzatullayeva V."/>
            <person name="Mammadov A."/>
            <person name="Mammadov A."/>
            <person name="Sharifova S."/>
            <person name="Ojaghi J."/>
            <person name="Eynullazada K."/>
            <person name="Bayramov B."/>
            <person name="Abdulazimova A."/>
            <person name="Shahmuradov I."/>
        </authorList>
    </citation>
    <scope>NUCLEOTIDE SEQUENCE [LARGE SCALE GENOMIC DNA]</scope>
    <source>
        <strain evidence="3">AG2017</strain>
        <strain evidence="5">cv. AG2017</strain>
        <tissue evidence="3">Leaf</tissue>
    </source>
</reference>
<feature type="compositionally biased region" description="Basic residues" evidence="1">
    <location>
        <begin position="232"/>
        <end position="244"/>
    </location>
</feature>
<gene>
    <name evidence="2" type="ORF">CDL15_Pgr007565</name>
    <name evidence="3" type="ORF">CRG98_038621</name>
</gene>
<dbReference type="STRING" id="22663.A0A218X983"/>
<name>A0A218X983_PUNGR</name>
<keyword evidence="5" id="KW-1185">Reference proteome</keyword>
<reference evidence="2" key="2">
    <citation type="submission" date="2017-06" db="EMBL/GenBank/DDBJ databases">
        <title>The pomegranate genome and the genomics of punicalagin biosynthesis.</title>
        <authorList>
            <person name="Xu C."/>
        </authorList>
    </citation>
    <scope>NUCLEOTIDE SEQUENCE [LARGE SCALE GENOMIC DNA]</scope>
    <source>
        <tissue evidence="2">Fresh leaf</tissue>
    </source>
</reference>
<dbReference type="PANTHER" id="PTHR33318:SF4">
    <property type="entry name" value="OS04G0511700 PROTEIN"/>
    <property type="match status" value="1"/>
</dbReference>
<organism evidence="2 4">
    <name type="scientific">Punica granatum</name>
    <name type="common">Pomegranate</name>
    <dbReference type="NCBI Taxonomy" id="22663"/>
    <lineage>
        <taxon>Eukaryota</taxon>
        <taxon>Viridiplantae</taxon>
        <taxon>Streptophyta</taxon>
        <taxon>Embryophyta</taxon>
        <taxon>Tracheophyta</taxon>
        <taxon>Spermatophyta</taxon>
        <taxon>Magnoliopsida</taxon>
        <taxon>eudicotyledons</taxon>
        <taxon>Gunneridae</taxon>
        <taxon>Pentapetalae</taxon>
        <taxon>rosids</taxon>
        <taxon>malvids</taxon>
        <taxon>Myrtales</taxon>
        <taxon>Lythraceae</taxon>
        <taxon>Punica</taxon>
    </lineage>
</organism>
<evidence type="ECO:0000313" key="3">
    <source>
        <dbReference type="EMBL" id="PKI41093.1"/>
    </source>
</evidence>
<feature type="compositionally biased region" description="Acidic residues" evidence="1">
    <location>
        <begin position="141"/>
        <end position="180"/>
    </location>
</feature>
<reference evidence="4" key="1">
    <citation type="journal article" date="2017" name="Plant J.">
        <title>The pomegranate (Punica granatum L.) genome and the genomics of punicalagin biosynthesis.</title>
        <authorList>
            <person name="Qin G."/>
            <person name="Xu C."/>
            <person name="Ming R."/>
            <person name="Tang H."/>
            <person name="Guyot R."/>
            <person name="Kramer E.M."/>
            <person name="Hu Y."/>
            <person name="Yi X."/>
            <person name="Qi Y."/>
            <person name="Xu X."/>
            <person name="Gao Z."/>
            <person name="Pan H."/>
            <person name="Jian J."/>
            <person name="Tian Y."/>
            <person name="Yue Z."/>
            <person name="Xu Y."/>
        </authorList>
    </citation>
    <scope>NUCLEOTIDE SEQUENCE [LARGE SCALE GENOMIC DNA]</scope>
    <source>
        <strain evidence="4">cv. Dabenzi</strain>
    </source>
</reference>
<dbReference type="Proteomes" id="UP000197138">
    <property type="component" value="Unassembled WGS sequence"/>
</dbReference>
<feature type="region of interest" description="Disordered" evidence="1">
    <location>
        <begin position="301"/>
        <end position="332"/>
    </location>
</feature>
<dbReference type="EMBL" id="MTKT01002214">
    <property type="protein sequence ID" value="OWM81527.1"/>
    <property type="molecule type" value="Genomic_DNA"/>
</dbReference>
<feature type="compositionally biased region" description="Basic and acidic residues" evidence="1">
    <location>
        <begin position="245"/>
        <end position="255"/>
    </location>
</feature>
<comment type="caution">
    <text evidence="2">The sequence shown here is derived from an EMBL/GenBank/DDBJ whole genome shotgun (WGS) entry which is preliminary data.</text>
</comment>
<feature type="region of interest" description="Disordered" evidence="1">
    <location>
        <begin position="85"/>
        <end position="205"/>
    </location>
</feature>
<dbReference type="InterPro" id="IPR039300">
    <property type="entry name" value="JASON"/>
</dbReference>
<feature type="compositionally biased region" description="Basic and acidic residues" evidence="1">
    <location>
        <begin position="275"/>
        <end position="286"/>
    </location>
</feature>
<evidence type="ECO:0000313" key="4">
    <source>
        <dbReference type="Proteomes" id="UP000197138"/>
    </source>
</evidence>
<protein>
    <submittedName>
        <fullName evidence="2">Uncharacterized protein</fullName>
    </submittedName>
</protein>
<dbReference type="PANTHER" id="PTHR33318">
    <property type="entry name" value="ASPARTYL/GLUTAMYL-TRNA(ASN/GLN) AMIDOTRANSFERASE SUBUNIT"/>
    <property type="match status" value="1"/>
</dbReference>
<feature type="region of interest" description="Disordered" evidence="1">
    <location>
        <begin position="230"/>
        <end position="286"/>
    </location>
</feature>
<evidence type="ECO:0000313" key="5">
    <source>
        <dbReference type="Proteomes" id="UP000233551"/>
    </source>
</evidence>
<proteinExistence type="predicted"/>
<feature type="compositionally biased region" description="Polar residues" evidence="1">
    <location>
        <begin position="114"/>
        <end position="135"/>
    </location>
</feature>
<dbReference type="GO" id="GO:0007142">
    <property type="term" value="P:male meiosis II"/>
    <property type="evidence" value="ECO:0007669"/>
    <property type="project" value="InterPro"/>
</dbReference>
<evidence type="ECO:0000313" key="2">
    <source>
        <dbReference type="EMBL" id="OWM81527.1"/>
    </source>
</evidence>
<sequence>MGCFPGCFGKKRGKQRRRVHVQAGDQRAASVQPAQFVPVPVQDNAVEPVNLVSETSCKPEKEKSSPIARKRVTFDTNVQTIEHVEVPDSAAEVEEVGKEGENEESSMIRPLLSEYSSEDVSFASSVGSYTPNNRYENCRESDDEDLGSDCGDSDLEDDYEDDLDDDGDGDDFDCLDEDYDKIDRSRVNQGILDKSNGPVQNPDRLNLNALDRSAFVHPVLKPIENLTQWKAAKAKGHPPAKHRNRKEDLSFDQESRISFGTEPDFNGGSFSMKSKPAESNKSSSREISVDASLSNWLVSSESTPIDKKSPKSICSSPKSTCRGSNSPFRSQEDRPILGALTVEELRQFSATNSPRKSPSRSPDEIPIIGTVGTYWNHSAGGSAKNNSSRSACSFKGIPNTTSKYQEDKKVNWHSTPFETRLERALNKGAAADQACVL</sequence>
<dbReference type="Proteomes" id="UP000233551">
    <property type="component" value="Unassembled WGS sequence"/>
</dbReference>
<accession>A0A218X983</accession>
<dbReference type="EMBL" id="PGOL01003458">
    <property type="protein sequence ID" value="PKI41093.1"/>
    <property type="molecule type" value="Genomic_DNA"/>
</dbReference>
<evidence type="ECO:0000256" key="1">
    <source>
        <dbReference type="SAM" id="MobiDB-lite"/>
    </source>
</evidence>